<comment type="catalytic activity">
    <reaction evidence="14">
        <text>a ganglioside GM1b (d18:1(4E)) + CMP-N-acetyl-beta-neuraminate = a ganglioside GD1alpha (d18:1(4E)) + CMP + H(+)</text>
        <dbReference type="Rhea" id="RHEA:41968"/>
        <dbReference type="ChEBI" id="CHEBI:15378"/>
        <dbReference type="ChEBI" id="CHEBI:57812"/>
        <dbReference type="ChEBI" id="CHEBI:60377"/>
        <dbReference type="ChEBI" id="CHEBI:78568"/>
        <dbReference type="ChEBI" id="CHEBI:78569"/>
    </reaction>
    <physiologicalReaction direction="left-to-right" evidence="14">
        <dbReference type="Rhea" id="RHEA:41969"/>
    </physiologicalReaction>
</comment>
<evidence type="ECO:0000256" key="7">
    <source>
        <dbReference type="ARBA" id="ARBA00022981"/>
    </source>
</evidence>
<dbReference type="Pfam" id="PF00777">
    <property type="entry name" value="Glyco_transf_29"/>
    <property type="match status" value="1"/>
</dbReference>
<dbReference type="InterPro" id="IPR001675">
    <property type="entry name" value="Glyco_trans_29"/>
</dbReference>
<evidence type="ECO:0000256" key="5">
    <source>
        <dbReference type="ARBA" id="ARBA00022692"/>
    </source>
</evidence>
<dbReference type="Proteomes" id="UP000710432">
    <property type="component" value="Unassembled WGS sequence"/>
</dbReference>
<dbReference type="GO" id="GO:0000139">
    <property type="term" value="C:Golgi membrane"/>
    <property type="evidence" value="ECO:0007669"/>
    <property type="project" value="UniProtKB-SubCell"/>
</dbReference>
<keyword evidence="5 15" id="KW-0812">Transmembrane</keyword>
<keyword evidence="9" id="KW-0333">Golgi apparatus</keyword>
<evidence type="ECO:0000256" key="13">
    <source>
        <dbReference type="ARBA" id="ARBA00023180"/>
    </source>
</evidence>
<feature type="non-terminal residue" evidence="16">
    <location>
        <position position="1"/>
    </location>
</feature>
<evidence type="ECO:0000256" key="12">
    <source>
        <dbReference type="ARBA" id="ARBA00023157"/>
    </source>
</evidence>
<gene>
    <name evidence="16" type="ORF">LTLLF_141825</name>
</gene>
<evidence type="ECO:0000313" key="17">
    <source>
        <dbReference type="Proteomes" id="UP000710432"/>
    </source>
</evidence>
<proteinExistence type="inferred from homology"/>
<name>A0A8J6KX37_MICOH</name>
<dbReference type="InterPro" id="IPR038578">
    <property type="entry name" value="GT29-like_sf"/>
</dbReference>
<dbReference type="GO" id="GO:0001665">
    <property type="term" value="F:alpha-N-acetylgalactosaminide alpha-2,6-sialyltransferase activity"/>
    <property type="evidence" value="ECO:0007669"/>
    <property type="project" value="TreeGrafter"/>
</dbReference>
<reference evidence="16" key="1">
    <citation type="submission" date="2020-03" db="EMBL/GenBank/DDBJ databases">
        <title>Studies in the Genomics of Life Span.</title>
        <authorList>
            <person name="Glass D."/>
        </authorList>
    </citation>
    <scope>NUCLEOTIDE SEQUENCE</scope>
    <source>
        <strain evidence="16">LTLLF</strain>
        <tissue evidence="16">Muscle</tissue>
    </source>
</reference>
<evidence type="ECO:0000313" key="16">
    <source>
        <dbReference type="EMBL" id="KAH0513111.1"/>
    </source>
</evidence>
<comment type="similarity">
    <text evidence="2">Belongs to the glycosyltransferase 29 family.</text>
</comment>
<keyword evidence="12" id="KW-1015">Disulfide bond</keyword>
<evidence type="ECO:0000256" key="4">
    <source>
        <dbReference type="ARBA" id="ARBA00022679"/>
    </source>
</evidence>
<dbReference type="GO" id="GO:0001574">
    <property type="term" value="P:ganglioside biosynthetic process"/>
    <property type="evidence" value="ECO:0007669"/>
    <property type="project" value="TreeGrafter"/>
</dbReference>
<protein>
    <submittedName>
        <fullName evidence="16">Alpha-N-acetylgalactosaminide alpha-2,6-sialyltransferase 3</fullName>
    </submittedName>
</protein>
<keyword evidence="10" id="KW-0443">Lipid metabolism</keyword>
<keyword evidence="7" id="KW-0730">Sialic acid</keyword>
<evidence type="ECO:0000256" key="2">
    <source>
        <dbReference type="ARBA" id="ARBA00006003"/>
    </source>
</evidence>
<keyword evidence="3" id="KW-0328">Glycosyltransferase</keyword>
<dbReference type="PANTHER" id="PTHR45906:SF2">
    <property type="entry name" value="ALPHA-N-ACETYLGALACTOSAMINIDE ALPHA-2,6-SIALYLTRANSFERASE 3"/>
    <property type="match status" value="1"/>
</dbReference>
<keyword evidence="13" id="KW-0325">Glycoprotein</keyword>
<keyword evidence="4" id="KW-0808">Transferase</keyword>
<dbReference type="EMBL" id="JAATJU010021653">
    <property type="protein sequence ID" value="KAH0513111.1"/>
    <property type="molecule type" value="Genomic_DNA"/>
</dbReference>
<evidence type="ECO:0000256" key="6">
    <source>
        <dbReference type="ARBA" id="ARBA00022968"/>
    </source>
</evidence>
<keyword evidence="8 15" id="KW-1133">Transmembrane helix</keyword>
<dbReference type="AlphaFoldDB" id="A0A8J6KX37"/>
<dbReference type="PANTHER" id="PTHR45906">
    <property type="entry name" value="ALPHA-N-ACETYL-NEURAMINYL-2,3-BETA-GALACTOSYL-1, 3-N-ACETYL-GALACTOSAMINIDE ALPHA-2,6-SIALYLTRANSFERASE-LIKE"/>
    <property type="match status" value="1"/>
</dbReference>
<keyword evidence="6" id="KW-0735">Signal-anchor</keyword>
<evidence type="ECO:0000256" key="10">
    <source>
        <dbReference type="ARBA" id="ARBA00023098"/>
    </source>
</evidence>
<evidence type="ECO:0000256" key="3">
    <source>
        <dbReference type="ARBA" id="ARBA00022676"/>
    </source>
</evidence>
<evidence type="ECO:0000256" key="8">
    <source>
        <dbReference type="ARBA" id="ARBA00022989"/>
    </source>
</evidence>
<evidence type="ECO:0000256" key="15">
    <source>
        <dbReference type="SAM" id="Phobius"/>
    </source>
</evidence>
<dbReference type="GO" id="GO:0009311">
    <property type="term" value="P:oligosaccharide metabolic process"/>
    <property type="evidence" value="ECO:0007669"/>
    <property type="project" value="TreeGrafter"/>
</dbReference>
<sequence>RVQSGSYLSTGWFTFILAMDACYSIHVYGMINDTYCKTEGYRKVPYHYYEQGKEECNEYLLHEQAPHGGHRFITEKRVFAKWAEKHRIIFTHPNWTVS</sequence>
<dbReference type="Gene3D" id="3.90.1480.20">
    <property type="entry name" value="Glycosyl transferase family 29"/>
    <property type="match status" value="1"/>
</dbReference>
<evidence type="ECO:0000256" key="1">
    <source>
        <dbReference type="ARBA" id="ARBA00004323"/>
    </source>
</evidence>
<keyword evidence="11 15" id="KW-0472">Membrane</keyword>
<organism evidence="16 17">
    <name type="scientific">Microtus ochrogaster</name>
    <name type="common">Prairie vole</name>
    <dbReference type="NCBI Taxonomy" id="79684"/>
    <lineage>
        <taxon>Eukaryota</taxon>
        <taxon>Metazoa</taxon>
        <taxon>Chordata</taxon>
        <taxon>Craniata</taxon>
        <taxon>Vertebrata</taxon>
        <taxon>Euteleostomi</taxon>
        <taxon>Mammalia</taxon>
        <taxon>Eutheria</taxon>
        <taxon>Euarchontoglires</taxon>
        <taxon>Glires</taxon>
        <taxon>Rodentia</taxon>
        <taxon>Myomorpha</taxon>
        <taxon>Muroidea</taxon>
        <taxon>Cricetidae</taxon>
        <taxon>Arvicolinae</taxon>
        <taxon>Microtus</taxon>
    </lineage>
</organism>
<feature type="transmembrane region" description="Helical" evidence="15">
    <location>
        <begin position="12"/>
        <end position="31"/>
    </location>
</feature>
<comment type="caution">
    <text evidence="16">The sequence shown here is derived from an EMBL/GenBank/DDBJ whole genome shotgun (WGS) entry which is preliminary data.</text>
</comment>
<accession>A0A8J6KX37</accession>
<evidence type="ECO:0000256" key="11">
    <source>
        <dbReference type="ARBA" id="ARBA00023136"/>
    </source>
</evidence>
<comment type="subcellular location">
    <subcellularLocation>
        <location evidence="1">Golgi apparatus membrane</location>
        <topology evidence="1">Single-pass type II membrane protein</topology>
    </subcellularLocation>
</comment>
<evidence type="ECO:0000256" key="9">
    <source>
        <dbReference type="ARBA" id="ARBA00023034"/>
    </source>
</evidence>
<evidence type="ECO:0000256" key="14">
    <source>
        <dbReference type="ARBA" id="ARBA00043744"/>
    </source>
</evidence>